<feature type="transmembrane region" description="Helical" evidence="10">
    <location>
        <begin position="144"/>
        <end position="163"/>
    </location>
</feature>
<evidence type="ECO:0000256" key="2">
    <source>
        <dbReference type="ARBA" id="ARBA00010663"/>
    </source>
</evidence>
<keyword evidence="4 10" id="KW-1133">Transmembrane helix</keyword>
<evidence type="ECO:0000256" key="9">
    <source>
        <dbReference type="RuleBase" id="RU000688"/>
    </source>
</evidence>
<evidence type="ECO:0000256" key="6">
    <source>
        <dbReference type="ARBA" id="ARBA00023136"/>
    </source>
</evidence>
<evidence type="ECO:0000256" key="8">
    <source>
        <dbReference type="ARBA" id="ARBA00023224"/>
    </source>
</evidence>
<comment type="subcellular location">
    <subcellularLocation>
        <location evidence="1">Membrane</location>
        <topology evidence="1">Multi-pass membrane protein</topology>
    </subcellularLocation>
</comment>
<dbReference type="InterPro" id="IPR000276">
    <property type="entry name" value="GPCR_Rhodpsn"/>
</dbReference>
<dbReference type="PANTHER" id="PTHR45695">
    <property type="entry name" value="LEUCOKININ RECEPTOR-RELATED"/>
    <property type="match status" value="1"/>
</dbReference>
<dbReference type="PROSITE" id="PS50262">
    <property type="entry name" value="G_PROTEIN_RECEP_F1_2"/>
    <property type="match status" value="1"/>
</dbReference>
<name>A0ABM1SFU1_LIMPO</name>
<evidence type="ECO:0000256" key="4">
    <source>
        <dbReference type="ARBA" id="ARBA00022989"/>
    </source>
</evidence>
<keyword evidence="8 9" id="KW-0807">Transducer</keyword>
<evidence type="ECO:0000256" key="7">
    <source>
        <dbReference type="ARBA" id="ARBA00023170"/>
    </source>
</evidence>
<protein>
    <submittedName>
        <fullName evidence="13">Probable G-protein coupled receptor 83</fullName>
    </submittedName>
</protein>
<dbReference type="InterPro" id="IPR000611">
    <property type="entry name" value="NPY_rcpt"/>
</dbReference>
<keyword evidence="7 9" id="KW-0675">Receptor</keyword>
<evidence type="ECO:0000256" key="5">
    <source>
        <dbReference type="ARBA" id="ARBA00023040"/>
    </source>
</evidence>
<evidence type="ECO:0000259" key="11">
    <source>
        <dbReference type="PROSITE" id="PS50262"/>
    </source>
</evidence>
<gene>
    <name evidence="13" type="primary">LOC106460141</name>
</gene>
<dbReference type="PRINTS" id="PR01012">
    <property type="entry name" value="NRPEPTIDEYR"/>
</dbReference>
<feature type="transmembrane region" description="Helical" evidence="10">
    <location>
        <begin position="282"/>
        <end position="310"/>
    </location>
</feature>
<evidence type="ECO:0000256" key="1">
    <source>
        <dbReference type="ARBA" id="ARBA00004141"/>
    </source>
</evidence>
<feature type="transmembrane region" description="Helical" evidence="10">
    <location>
        <begin position="28"/>
        <end position="52"/>
    </location>
</feature>
<keyword evidence="6 10" id="KW-0472">Membrane</keyword>
<dbReference type="GeneID" id="106460141"/>
<comment type="similarity">
    <text evidence="2 9">Belongs to the G-protein coupled receptor 1 family.</text>
</comment>
<accession>A0ABM1SFU1</accession>
<sequence length="339" mass="38948">MDPSNYVNASNISDISHELEALGPDLQIFLITLYSITAVLALGGNVTVIVVLTFGKKSSRDLRAFLINLAASDITMATFSIPFTYTDFMLGRWIFEPFFCPVVLFMQHCSVIVSVYTLTIIGLDRYYAIMYPLGFQWTKTRGRIIIAIIWIVASGVSSVQLIHGRAEVFYIQNEIFYDCNEVMDEFGSKVYTLVVFAVTFLIPLLVLTYTYVTIGLKMWKHSAPGNAHDDRDKQQLQSKTKVIKMLAVVVLLFAVCWLPIHTFNMLIYFKKSFIIVQSRKEYIIFVSAFFCCHWLSMANSFVNPFIYCFMSENFRCWLSRRKVHYGIASLYFTRGLCRN</sequence>
<evidence type="ECO:0000313" key="12">
    <source>
        <dbReference type="Proteomes" id="UP000694941"/>
    </source>
</evidence>
<dbReference type="Pfam" id="PF00001">
    <property type="entry name" value="7tm_1"/>
    <property type="match status" value="1"/>
</dbReference>
<proteinExistence type="inferred from homology"/>
<feature type="transmembrane region" description="Helical" evidence="10">
    <location>
        <begin position="190"/>
        <end position="212"/>
    </location>
</feature>
<feature type="transmembrane region" description="Helical" evidence="10">
    <location>
        <begin position="242"/>
        <end position="262"/>
    </location>
</feature>
<dbReference type="PANTHER" id="PTHR45695:SF9">
    <property type="entry name" value="LEUCOKININ RECEPTOR"/>
    <property type="match status" value="1"/>
</dbReference>
<keyword evidence="3 9" id="KW-0812">Transmembrane</keyword>
<keyword evidence="12" id="KW-1185">Reference proteome</keyword>
<evidence type="ECO:0000313" key="13">
    <source>
        <dbReference type="RefSeq" id="XP_022242496.1"/>
    </source>
</evidence>
<dbReference type="SUPFAM" id="SSF81321">
    <property type="entry name" value="Family A G protein-coupled receptor-like"/>
    <property type="match status" value="1"/>
</dbReference>
<feature type="transmembrane region" description="Helical" evidence="10">
    <location>
        <begin position="105"/>
        <end position="123"/>
    </location>
</feature>
<feature type="transmembrane region" description="Helical" evidence="10">
    <location>
        <begin position="64"/>
        <end position="85"/>
    </location>
</feature>
<feature type="domain" description="G-protein coupled receptors family 1 profile" evidence="11">
    <location>
        <begin position="44"/>
        <end position="307"/>
    </location>
</feature>
<dbReference type="PRINTS" id="PR00237">
    <property type="entry name" value="GPCRRHODOPSN"/>
</dbReference>
<dbReference type="PROSITE" id="PS00237">
    <property type="entry name" value="G_PROTEIN_RECEP_F1_1"/>
    <property type="match status" value="1"/>
</dbReference>
<dbReference type="Gene3D" id="1.20.1070.10">
    <property type="entry name" value="Rhodopsin 7-helix transmembrane proteins"/>
    <property type="match status" value="1"/>
</dbReference>
<reference evidence="13" key="1">
    <citation type="submission" date="2025-08" db="UniProtKB">
        <authorList>
            <consortium name="RefSeq"/>
        </authorList>
    </citation>
    <scope>IDENTIFICATION</scope>
    <source>
        <tissue evidence="13">Muscle</tissue>
    </source>
</reference>
<evidence type="ECO:0000256" key="3">
    <source>
        <dbReference type="ARBA" id="ARBA00022692"/>
    </source>
</evidence>
<dbReference type="Proteomes" id="UP000694941">
    <property type="component" value="Unplaced"/>
</dbReference>
<organism evidence="12 13">
    <name type="scientific">Limulus polyphemus</name>
    <name type="common">Atlantic horseshoe crab</name>
    <dbReference type="NCBI Taxonomy" id="6850"/>
    <lineage>
        <taxon>Eukaryota</taxon>
        <taxon>Metazoa</taxon>
        <taxon>Ecdysozoa</taxon>
        <taxon>Arthropoda</taxon>
        <taxon>Chelicerata</taxon>
        <taxon>Merostomata</taxon>
        <taxon>Xiphosura</taxon>
        <taxon>Limulidae</taxon>
        <taxon>Limulus</taxon>
    </lineage>
</organism>
<keyword evidence="5 9" id="KW-0297">G-protein coupled receptor</keyword>
<dbReference type="RefSeq" id="XP_022242496.1">
    <property type="nucleotide sequence ID" value="XM_022386788.1"/>
</dbReference>
<dbReference type="InterPro" id="IPR017452">
    <property type="entry name" value="GPCR_Rhodpsn_7TM"/>
</dbReference>
<evidence type="ECO:0000256" key="10">
    <source>
        <dbReference type="SAM" id="Phobius"/>
    </source>
</evidence>